<dbReference type="PANTHER" id="PTHR30105">
    <property type="entry name" value="UNCHARACTERIZED YIBQ-RELATED"/>
    <property type="match status" value="1"/>
</dbReference>
<proteinExistence type="predicted"/>
<evidence type="ECO:0000313" key="4">
    <source>
        <dbReference type="Proteomes" id="UP000823821"/>
    </source>
</evidence>
<reference evidence="3" key="2">
    <citation type="submission" date="2021-04" db="EMBL/GenBank/DDBJ databases">
        <authorList>
            <person name="Gilroy R."/>
        </authorList>
    </citation>
    <scope>NUCLEOTIDE SEQUENCE</scope>
    <source>
        <strain evidence="3">5032</strain>
    </source>
</reference>
<feature type="region of interest" description="Disordered" evidence="1">
    <location>
        <begin position="238"/>
        <end position="259"/>
    </location>
</feature>
<organism evidence="3 4">
    <name type="scientific">Candidatus Desulfovibrio intestinavium</name>
    <dbReference type="NCBI Taxonomy" id="2838534"/>
    <lineage>
        <taxon>Bacteria</taxon>
        <taxon>Pseudomonadati</taxon>
        <taxon>Thermodesulfobacteriota</taxon>
        <taxon>Desulfovibrionia</taxon>
        <taxon>Desulfovibrionales</taxon>
        <taxon>Desulfovibrionaceae</taxon>
        <taxon>Desulfovibrio</taxon>
    </lineage>
</organism>
<dbReference type="GO" id="GO:0005975">
    <property type="term" value="P:carbohydrate metabolic process"/>
    <property type="evidence" value="ECO:0007669"/>
    <property type="project" value="InterPro"/>
</dbReference>
<comment type="caution">
    <text evidence="3">The sequence shown here is derived from an EMBL/GenBank/DDBJ whole genome shotgun (WGS) entry which is preliminary data.</text>
</comment>
<dbReference type="Gene3D" id="3.20.20.370">
    <property type="entry name" value="Glycoside hydrolase/deacetylase"/>
    <property type="match status" value="1"/>
</dbReference>
<dbReference type="Proteomes" id="UP000823821">
    <property type="component" value="Unassembled WGS sequence"/>
</dbReference>
<protein>
    <submittedName>
        <fullName evidence="3">Divergent polysaccharide deacetylase family protein</fullName>
    </submittedName>
</protein>
<dbReference type="InterPro" id="IPR011330">
    <property type="entry name" value="Glyco_hydro/deAcase_b/a-brl"/>
</dbReference>
<dbReference type="Pfam" id="PF04748">
    <property type="entry name" value="Polysacc_deac_2"/>
    <property type="match status" value="1"/>
</dbReference>
<keyword evidence="2" id="KW-0472">Membrane</keyword>
<dbReference type="PANTHER" id="PTHR30105:SF2">
    <property type="entry name" value="DIVERGENT POLYSACCHARIDE DEACETYLASE SUPERFAMILY"/>
    <property type="match status" value="1"/>
</dbReference>
<dbReference type="SUPFAM" id="SSF88713">
    <property type="entry name" value="Glycoside hydrolase/deacetylase"/>
    <property type="match status" value="1"/>
</dbReference>
<keyword evidence="2" id="KW-1133">Transmembrane helix</keyword>
<evidence type="ECO:0000256" key="1">
    <source>
        <dbReference type="SAM" id="MobiDB-lite"/>
    </source>
</evidence>
<evidence type="ECO:0000313" key="3">
    <source>
        <dbReference type="EMBL" id="HJA78355.1"/>
    </source>
</evidence>
<sequence length="411" mass="44979">MLERRRPSERGSGPLRRASLRLLVCGLLWFSLSLGAGAWLLSRQGQQTGPLMLLREQDGPHVQALRQRAFTALLERAAAGVPHARLTCEPAPDGEGVLHCAVEGLSAPLRLALGMQERVRVWRRSIRPDAASPLLRPGEEPELVWRDDGSLEARIGGKAVQRIRFPGHEARLGALARPLGAASLVIVIDDMGQRTDAAGQLAALPFPVTLAVWPHARHAAEAERLAHEHGLDVLVHLPMQPQPRRNKQPDPGPGALKEDMGGDAMRAILDAAFSRLPTAIGFNNHMGSRFTGSRTACRLLCSQLRGQGLFVLDSMTRDHALLAEEARRQGLVSARRDIFLDNERKVPAILAALDDAAEQARRQGVAIAIGHPYPETLRALREWRMDAGREGVAVVSLRRLIWHLAVHAEAE</sequence>
<keyword evidence="2" id="KW-0812">Transmembrane</keyword>
<reference evidence="3" key="1">
    <citation type="journal article" date="2021" name="PeerJ">
        <title>Extensive microbial diversity within the chicken gut microbiome revealed by metagenomics and culture.</title>
        <authorList>
            <person name="Gilroy R."/>
            <person name="Ravi A."/>
            <person name="Getino M."/>
            <person name="Pursley I."/>
            <person name="Horton D.L."/>
            <person name="Alikhan N.F."/>
            <person name="Baker D."/>
            <person name="Gharbi K."/>
            <person name="Hall N."/>
            <person name="Watson M."/>
            <person name="Adriaenssens E.M."/>
            <person name="Foster-Nyarko E."/>
            <person name="Jarju S."/>
            <person name="Secka A."/>
            <person name="Antonio M."/>
            <person name="Oren A."/>
            <person name="Chaudhuri R.R."/>
            <person name="La Ragione R."/>
            <person name="Hildebrand F."/>
            <person name="Pallen M.J."/>
        </authorList>
    </citation>
    <scope>NUCLEOTIDE SEQUENCE</scope>
    <source>
        <strain evidence="3">5032</strain>
    </source>
</reference>
<dbReference type="InterPro" id="IPR006837">
    <property type="entry name" value="Divergent_DAC"/>
</dbReference>
<dbReference type="AlphaFoldDB" id="A0A9D2HLN3"/>
<accession>A0A9D2HLN3</accession>
<dbReference type="CDD" id="cd10936">
    <property type="entry name" value="CE4_DAC2"/>
    <property type="match status" value="1"/>
</dbReference>
<evidence type="ECO:0000256" key="2">
    <source>
        <dbReference type="SAM" id="Phobius"/>
    </source>
</evidence>
<dbReference type="EMBL" id="DWZD01000015">
    <property type="protein sequence ID" value="HJA78355.1"/>
    <property type="molecule type" value="Genomic_DNA"/>
</dbReference>
<gene>
    <name evidence="3" type="ORF">H9784_02105</name>
</gene>
<feature type="transmembrane region" description="Helical" evidence="2">
    <location>
        <begin position="20"/>
        <end position="41"/>
    </location>
</feature>
<name>A0A9D2HLN3_9BACT</name>